<feature type="transmembrane region" description="Helical" evidence="7">
    <location>
        <begin position="227"/>
        <end position="245"/>
    </location>
</feature>
<keyword evidence="4 7" id="KW-0812">Transmembrane</keyword>
<dbReference type="PANTHER" id="PTHR30106">
    <property type="entry name" value="INNER MEMBRANE PROTEIN YEIH-RELATED"/>
    <property type="match status" value="1"/>
</dbReference>
<evidence type="ECO:0000256" key="4">
    <source>
        <dbReference type="ARBA" id="ARBA00022692"/>
    </source>
</evidence>
<feature type="transmembrane region" description="Helical" evidence="7">
    <location>
        <begin position="315"/>
        <end position="335"/>
    </location>
</feature>
<dbReference type="Proteomes" id="UP000598227">
    <property type="component" value="Unassembled WGS sequence"/>
</dbReference>
<evidence type="ECO:0000313" key="9">
    <source>
        <dbReference type="Proteomes" id="UP000598227"/>
    </source>
</evidence>
<sequence length="336" mass="34740">MTTLVWPRFLTPEGAREIMPGMVLCLTVAMAATFLSTHYGAPVMLFALLLGMAFNFIDPAGKFIPGVALASRSVLRIGVALLGARITLSDMMALGPLPIFLAIGGLATTILLGLGLGRFFGRPAAFGILSGGAVGICGASAALALTSVLPKGERGISERDTIFTVVAVTALSTVAMIAYPVLASFFGFDNRLSGIFIGATVHDVAQVVGAGYSISQEAGDAATIVKLLRVAMLVPVVATITLLMTRSGLGTRARFPLFLLGFVLLVIINSVGLIPAQASTVLADASRWALVIAIAGLGMKTSLKDFFEVGPRAMAIIVAETVWIAAFAAIVLSTLA</sequence>
<dbReference type="RefSeq" id="WP_192567403.1">
    <property type="nucleotide sequence ID" value="NZ_JACZEP010000005.1"/>
</dbReference>
<comment type="caution">
    <text evidence="8">The sequence shown here is derived from an EMBL/GenBank/DDBJ whole genome shotgun (WGS) entry which is preliminary data.</text>
</comment>
<keyword evidence="6 7" id="KW-0472">Membrane</keyword>
<feature type="transmembrane region" description="Helical" evidence="7">
    <location>
        <begin position="257"/>
        <end position="279"/>
    </location>
</feature>
<keyword evidence="5 7" id="KW-1133">Transmembrane helix</keyword>
<dbReference type="EMBL" id="JACZEP010000005">
    <property type="protein sequence ID" value="MBE1206131.1"/>
    <property type="molecule type" value="Genomic_DNA"/>
</dbReference>
<name>A0ABR9GR22_9HYPH</name>
<keyword evidence="9" id="KW-1185">Reference proteome</keyword>
<accession>A0ABR9GR22</accession>
<feature type="transmembrane region" description="Helical" evidence="7">
    <location>
        <begin position="126"/>
        <end position="149"/>
    </location>
</feature>
<keyword evidence="3" id="KW-1003">Cell membrane</keyword>
<evidence type="ECO:0000256" key="6">
    <source>
        <dbReference type="ARBA" id="ARBA00023136"/>
    </source>
</evidence>
<reference evidence="8 9" key="1">
    <citation type="submission" date="2020-09" db="EMBL/GenBank/DDBJ databases">
        <title>Draft Genome Sequence of Aminobacter carboxidus type strain DSM 1086, a soil Gram-negative carboxydobacterium.</title>
        <authorList>
            <person name="Turrini P."/>
            <person name="Tescari M."/>
            <person name="Artuso I."/>
            <person name="Lugli G.A."/>
            <person name="Frangipani E."/>
            <person name="Ventura M."/>
            <person name="Visca P."/>
        </authorList>
    </citation>
    <scope>NUCLEOTIDE SEQUENCE [LARGE SCALE GENOMIC DNA]</scope>
    <source>
        <strain evidence="8 9">DSM 1086</strain>
    </source>
</reference>
<evidence type="ECO:0000256" key="7">
    <source>
        <dbReference type="SAM" id="Phobius"/>
    </source>
</evidence>
<protein>
    <submittedName>
        <fullName evidence="8">Sulfate exporter family transporter</fullName>
    </submittedName>
</protein>
<dbReference type="Pfam" id="PF03601">
    <property type="entry name" value="Cons_hypoth698"/>
    <property type="match status" value="1"/>
</dbReference>
<comment type="subcellular location">
    <subcellularLocation>
        <location evidence="1">Cell membrane</location>
        <topology evidence="1">Multi-pass membrane protein</topology>
    </subcellularLocation>
</comment>
<gene>
    <name evidence="8" type="ORF">IHE39_17690</name>
</gene>
<evidence type="ECO:0000313" key="8">
    <source>
        <dbReference type="EMBL" id="MBE1206131.1"/>
    </source>
</evidence>
<feature type="transmembrane region" description="Helical" evidence="7">
    <location>
        <begin position="96"/>
        <end position="120"/>
    </location>
</feature>
<proteinExistence type="inferred from homology"/>
<feature type="transmembrane region" description="Helical" evidence="7">
    <location>
        <begin position="40"/>
        <end position="57"/>
    </location>
</feature>
<comment type="similarity">
    <text evidence="2">Belongs to the UPF0324 family.</text>
</comment>
<dbReference type="PANTHER" id="PTHR30106:SF2">
    <property type="entry name" value="UPF0324 INNER MEMBRANE PROTEIN YEIH"/>
    <property type="match status" value="1"/>
</dbReference>
<evidence type="ECO:0000256" key="1">
    <source>
        <dbReference type="ARBA" id="ARBA00004651"/>
    </source>
</evidence>
<feature type="transmembrane region" description="Helical" evidence="7">
    <location>
        <begin position="161"/>
        <end position="182"/>
    </location>
</feature>
<dbReference type="InterPro" id="IPR018383">
    <property type="entry name" value="UPF0324_pro"/>
</dbReference>
<evidence type="ECO:0000256" key="5">
    <source>
        <dbReference type="ARBA" id="ARBA00022989"/>
    </source>
</evidence>
<evidence type="ECO:0000256" key="2">
    <source>
        <dbReference type="ARBA" id="ARBA00007977"/>
    </source>
</evidence>
<organism evidence="8 9">
    <name type="scientific">Aminobacter carboxidus</name>
    <dbReference type="NCBI Taxonomy" id="376165"/>
    <lineage>
        <taxon>Bacteria</taxon>
        <taxon>Pseudomonadati</taxon>
        <taxon>Pseudomonadota</taxon>
        <taxon>Alphaproteobacteria</taxon>
        <taxon>Hyphomicrobiales</taxon>
        <taxon>Phyllobacteriaceae</taxon>
        <taxon>Aminobacter</taxon>
    </lineage>
</organism>
<evidence type="ECO:0000256" key="3">
    <source>
        <dbReference type="ARBA" id="ARBA00022475"/>
    </source>
</evidence>